<dbReference type="EMBL" id="FMIK01000040">
    <property type="protein sequence ID" value="SCL98890.1"/>
    <property type="molecule type" value="Genomic_DNA"/>
</dbReference>
<dbReference type="NCBIfam" id="TIGR01489">
    <property type="entry name" value="DKMTPPase-SF"/>
    <property type="match status" value="1"/>
</dbReference>
<protein>
    <recommendedName>
        <fullName evidence="4 5">2-hydroxy-3-keto-5-methylthiopentenyl-1-phosphate phosphatase</fullName>
        <shortName evidence="4">HK-MTPenyl-1-P phosphatase</shortName>
        <ecNumber evidence="4 5">3.1.3.87</ecNumber>
    </recommendedName>
</protein>
<keyword evidence="3 4" id="KW-0486">Methionine biosynthesis</keyword>
<organism evidence="6 7">
    <name type="scientific">Bacillus cytotoxicus</name>
    <dbReference type="NCBI Taxonomy" id="580165"/>
    <lineage>
        <taxon>Bacteria</taxon>
        <taxon>Bacillati</taxon>
        <taxon>Bacillota</taxon>
        <taxon>Bacilli</taxon>
        <taxon>Bacillales</taxon>
        <taxon>Bacillaceae</taxon>
        <taxon>Bacillus</taxon>
        <taxon>Bacillus cereus group</taxon>
    </lineage>
</organism>
<dbReference type="InterPro" id="IPR006384">
    <property type="entry name" value="HAD_hydro_PyrdxlP_Pase-like"/>
</dbReference>
<dbReference type="PANTHER" id="PTHR28181:SF2">
    <property type="entry name" value="PHOSPHORIC MONOESTER HYDROLASE"/>
    <property type="match status" value="1"/>
</dbReference>
<comment type="catalytic activity">
    <reaction evidence="4">
        <text>2-hydroxy-5-methylsulfanyl-3-oxopent-1-enyl phosphate + H2O = 1,2-dihydroxy-5-(methylsulfanyl)pent-1-en-3-one + phosphate</text>
        <dbReference type="Rhea" id="RHEA:14481"/>
        <dbReference type="ChEBI" id="CHEBI:15377"/>
        <dbReference type="ChEBI" id="CHEBI:43474"/>
        <dbReference type="ChEBI" id="CHEBI:49252"/>
        <dbReference type="ChEBI" id="CHEBI:59505"/>
        <dbReference type="EC" id="3.1.3.87"/>
    </reaction>
</comment>
<name>A0AAX2CJR1_9BACI</name>
<dbReference type="CDD" id="cd07524">
    <property type="entry name" value="HAD_Pase"/>
    <property type="match status" value="1"/>
</dbReference>
<reference evidence="6 7" key="1">
    <citation type="submission" date="2016-08" db="EMBL/GenBank/DDBJ databases">
        <authorList>
            <person name="Loux V."/>
            <person name="Rue O."/>
        </authorList>
    </citation>
    <scope>NUCLEOTIDE SEQUENCE [LARGE SCALE GENOMIC DNA]</scope>
    <source>
        <strain evidence="6 7">AFSSA_08CEB44bac</strain>
    </source>
</reference>
<comment type="caution">
    <text evidence="6">The sequence shown here is derived from an EMBL/GenBank/DDBJ whole genome shotgun (WGS) entry which is preliminary data.</text>
</comment>
<proteinExistence type="inferred from homology"/>
<dbReference type="Gene3D" id="3.40.50.1000">
    <property type="entry name" value="HAD superfamily/HAD-like"/>
    <property type="match status" value="1"/>
</dbReference>
<dbReference type="EC" id="3.1.3.87" evidence="4 5"/>
<comment type="function">
    <text evidence="4">Dephosphorylates 2-hydroxy-3-keto-5-methylthiopentenyl-1-phosphate (HK-MTPenyl-1-P) yielding 1,2-dihydroxy-3-keto-5-methylthiopentene (DHK-MTPene).</text>
</comment>
<sequence length="219" mass="25353">MSIQIFCDFDGTITNSDNIISIMEHFAPPKAEEIKKQILAQELSIQEGVEQLFHLLPTNLHDDMIAFLKNNASIRSGFQEFVQFINKNDLSFYVISGGMDFFVHPLLDGLVPKEKIYCNETDFSKEYIEVKWPYPCDKHCNHHCGLCKSTLIRRLSSQQAFRIVIGDSITDLQAAKQADKVFARDFLITKCKEYHIPYTPFHTFYDIQNELQHLVEVKL</sequence>
<accession>A0AAX2CJR1</accession>
<keyword evidence="1 4" id="KW-0028">Amino-acid biosynthesis</keyword>
<comment type="pathway">
    <text evidence="4">Amino-acid biosynthesis; L-methionine biosynthesis via salvage pathway; L-methionine from S-methyl-5-thio-alpha-D-ribose 1-phosphate: step 4/6.</text>
</comment>
<evidence type="ECO:0000313" key="6">
    <source>
        <dbReference type="EMBL" id="SCL98890.1"/>
    </source>
</evidence>
<dbReference type="GO" id="GO:0043716">
    <property type="term" value="F:2-hydroxy-3-keto-5-methylthiopentenyl-1-phosphate phosphatase activity"/>
    <property type="evidence" value="ECO:0007669"/>
    <property type="project" value="UniProtKB-UniRule"/>
</dbReference>
<dbReference type="InterPro" id="IPR017718">
    <property type="entry name" value="HAD-SF_hydro_IB_MtnX"/>
</dbReference>
<dbReference type="HAMAP" id="MF_01680">
    <property type="entry name" value="Salvage_MtnX"/>
    <property type="match status" value="1"/>
</dbReference>
<dbReference type="SUPFAM" id="SSF56784">
    <property type="entry name" value="HAD-like"/>
    <property type="match status" value="1"/>
</dbReference>
<dbReference type="GO" id="GO:0019509">
    <property type="term" value="P:L-methionine salvage from methylthioadenosine"/>
    <property type="evidence" value="ECO:0007669"/>
    <property type="project" value="UniProtKB-UniRule"/>
</dbReference>
<dbReference type="PANTHER" id="PTHR28181">
    <property type="entry name" value="UPF0655 PROTEIN YCR015C"/>
    <property type="match status" value="1"/>
</dbReference>
<evidence type="ECO:0000256" key="5">
    <source>
        <dbReference type="NCBIfam" id="TIGR03333"/>
    </source>
</evidence>
<evidence type="ECO:0000256" key="4">
    <source>
        <dbReference type="HAMAP-Rule" id="MF_01680"/>
    </source>
</evidence>
<dbReference type="InterPro" id="IPR023214">
    <property type="entry name" value="HAD_sf"/>
</dbReference>
<evidence type="ECO:0000256" key="1">
    <source>
        <dbReference type="ARBA" id="ARBA00022605"/>
    </source>
</evidence>
<dbReference type="Proteomes" id="UP000242164">
    <property type="component" value="Unassembled WGS sequence"/>
</dbReference>
<dbReference type="InterPro" id="IPR050849">
    <property type="entry name" value="HAD-like_hydrolase_phosphatase"/>
</dbReference>
<dbReference type="RefSeq" id="WP_048721798.1">
    <property type="nucleotide sequence ID" value="NZ_CP024101.1"/>
</dbReference>
<dbReference type="NCBIfam" id="TIGR03333">
    <property type="entry name" value="salvage_mtnX"/>
    <property type="match status" value="1"/>
</dbReference>
<dbReference type="Gene3D" id="3.90.1470.20">
    <property type="match status" value="1"/>
</dbReference>
<dbReference type="NCBIfam" id="TIGR01488">
    <property type="entry name" value="HAD-SF-IB"/>
    <property type="match status" value="1"/>
</dbReference>
<gene>
    <name evidence="4" type="primary">mtnX</name>
    <name evidence="6" type="ORF">BCB44BAC_03083</name>
</gene>
<comment type="similarity">
    <text evidence="4">Belongs to the HAD-like hydrolase superfamily. MtnX family.</text>
</comment>
<dbReference type="AlphaFoldDB" id="A0AAX2CJR1"/>
<dbReference type="NCBIfam" id="NF007103">
    <property type="entry name" value="PRK09552.1"/>
    <property type="match status" value="1"/>
</dbReference>
<evidence type="ECO:0000256" key="3">
    <source>
        <dbReference type="ARBA" id="ARBA00023167"/>
    </source>
</evidence>
<evidence type="ECO:0000313" key="7">
    <source>
        <dbReference type="Proteomes" id="UP000242164"/>
    </source>
</evidence>
<dbReference type="Pfam" id="PF12710">
    <property type="entry name" value="HAD"/>
    <property type="match status" value="1"/>
</dbReference>
<evidence type="ECO:0000256" key="2">
    <source>
        <dbReference type="ARBA" id="ARBA00022801"/>
    </source>
</evidence>
<dbReference type="InterPro" id="IPR036412">
    <property type="entry name" value="HAD-like_sf"/>
</dbReference>
<keyword evidence="2 4" id="KW-0378">Hydrolase</keyword>